<dbReference type="Gene3D" id="3.40.50.11030">
    <property type="entry name" value="Threonylcarbamoyl-AMP synthase, C-terminal domain"/>
    <property type="match status" value="1"/>
</dbReference>
<feature type="binding site" evidence="13">
    <location>
        <position position="122"/>
    </location>
    <ligand>
        <name>L-threonine</name>
        <dbReference type="ChEBI" id="CHEBI:57926"/>
    </ligand>
</feature>
<dbReference type="Pfam" id="PF03481">
    <property type="entry name" value="Sua5_C"/>
    <property type="match status" value="1"/>
</dbReference>
<protein>
    <recommendedName>
        <fullName evidence="4 12">Threonylcarbamoyl-AMP synthase</fullName>
        <shortName evidence="12">TC-AMP synthase</shortName>
        <ecNumber evidence="3 12">2.7.7.87</ecNumber>
    </recommendedName>
    <alternativeName>
        <fullName evidence="12">L-threonylcarbamoyladenylate synthase</fullName>
    </alternativeName>
</protein>
<evidence type="ECO:0000256" key="13">
    <source>
        <dbReference type="PIRSR" id="PIRSR004930-1"/>
    </source>
</evidence>
<evidence type="ECO:0000256" key="1">
    <source>
        <dbReference type="ARBA" id="ARBA00004496"/>
    </source>
</evidence>
<dbReference type="PANTHER" id="PTHR17490:SF16">
    <property type="entry name" value="THREONYLCARBAMOYL-AMP SYNTHASE"/>
    <property type="match status" value="1"/>
</dbReference>
<feature type="binding site" evidence="13">
    <location>
        <position position="68"/>
    </location>
    <ligand>
        <name>L-threonine</name>
        <dbReference type="ChEBI" id="CHEBI:57926"/>
    </ligand>
</feature>
<evidence type="ECO:0000313" key="15">
    <source>
        <dbReference type="EMBL" id="ALU30219.1"/>
    </source>
</evidence>
<dbReference type="GeneID" id="14552134"/>
<dbReference type="PANTHER" id="PTHR17490">
    <property type="entry name" value="SUA5"/>
    <property type="match status" value="1"/>
</dbReference>
<dbReference type="InterPro" id="IPR050156">
    <property type="entry name" value="TC-AMP_synthase_SUA5"/>
</dbReference>
<evidence type="ECO:0000256" key="4">
    <source>
        <dbReference type="ARBA" id="ARBA00015492"/>
    </source>
</evidence>
<dbReference type="PROSITE" id="PS51163">
    <property type="entry name" value="YRDC"/>
    <property type="match status" value="1"/>
</dbReference>
<dbReference type="GO" id="GO:0008033">
    <property type="term" value="P:tRNA processing"/>
    <property type="evidence" value="ECO:0007669"/>
    <property type="project" value="UniProtKB-KW"/>
</dbReference>
<dbReference type="EMBL" id="CP013694">
    <property type="protein sequence ID" value="ALU30219.1"/>
    <property type="molecule type" value="Genomic_DNA"/>
</dbReference>
<evidence type="ECO:0000256" key="6">
    <source>
        <dbReference type="ARBA" id="ARBA00022679"/>
    </source>
</evidence>
<dbReference type="FunFam" id="3.90.870.10:FF:000008">
    <property type="entry name" value="Threonylcarbamoyl-AMP synthase"/>
    <property type="match status" value="1"/>
</dbReference>
<keyword evidence="7 12" id="KW-0819">tRNA processing</keyword>
<keyword evidence="9 12" id="KW-0547">Nucleotide-binding</keyword>
<evidence type="ECO:0000313" key="16">
    <source>
        <dbReference type="EMBL" id="ALU30934.1"/>
    </source>
</evidence>
<dbReference type="InterPro" id="IPR005145">
    <property type="entry name" value="Sua5_C"/>
</dbReference>
<dbReference type="RefSeq" id="WP_011278455.1">
    <property type="nucleotide sequence ID" value="NZ_BHWZ01000004.1"/>
</dbReference>
<dbReference type="EMBL" id="CP013695">
    <property type="protein sequence ID" value="ALU30934.1"/>
    <property type="molecule type" value="Genomic_DNA"/>
</dbReference>
<dbReference type="PaxDb" id="1435377-SUSAZ_07775"/>
<feature type="binding site" evidence="13">
    <location>
        <position position="144"/>
    </location>
    <ligand>
        <name>ATP</name>
        <dbReference type="ChEBI" id="CHEBI:30616"/>
    </ligand>
</feature>
<dbReference type="AlphaFoldDB" id="A0A0U3FIV4"/>
<dbReference type="FunFam" id="3.40.50.11030:FF:000001">
    <property type="entry name" value="Threonylcarbamoyl-AMP synthase"/>
    <property type="match status" value="1"/>
</dbReference>
<dbReference type="Gene3D" id="3.90.870.10">
    <property type="entry name" value="DHBP synthase"/>
    <property type="match status" value="1"/>
</dbReference>
<evidence type="ECO:0000259" key="14">
    <source>
        <dbReference type="PROSITE" id="PS51163"/>
    </source>
</evidence>
<dbReference type="InterPro" id="IPR010923">
    <property type="entry name" value="T(6)A37_SUA5"/>
</dbReference>
<comment type="catalytic activity">
    <reaction evidence="11 12">
        <text>L-threonine + hydrogencarbonate + ATP = L-threonylcarbamoyladenylate + diphosphate + H2O</text>
        <dbReference type="Rhea" id="RHEA:36407"/>
        <dbReference type="ChEBI" id="CHEBI:15377"/>
        <dbReference type="ChEBI" id="CHEBI:17544"/>
        <dbReference type="ChEBI" id="CHEBI:30616"/>
        <dbReference type="ChEBI" id="CHEBI:33019"/>
        <dbReference type="ChEBI" id="CHEBI:57926"/>
        <dbReference type="ChEBI" id="CHEBI:73682"/>
        <dbReference type="EC" id="2.7.7.87"/>
    </reaction>
</comment>
<feature type="binding site" evidence="13">
    <location>
        <position position="196"/>
    </location>
    <ligand>
        <name>ATP</name>
        <dbReference type="ChEBI" id="CHEBI:30616"/>
    </ligand>
</feature>
<dbReference type="Proteomes" id="UP000060043">
    <property type="component" value="Chromosome"/>
</dbReference>
<feature type="binding site" evidence="13">
    <location>
        <position position="142"/>
    </location>
    <ligand>
        <name>L-threonine</name>
        <dbReference type="ChEBI" id="CHEBI:57926"/>
    </ligand>
</feature>
<keyword evidence="6 12" id="KW-0808">Transferase</keyword>
<dbReference type="OrthoDB" id="39992at2157"/>
<evidence type="ECO:0000256" key="9">
    <source>
        <dbReference type="ARBA" id="ARBA00022741"/>
    </source>
</evidence>
<accession>A0A0U3FIV4</accession>
<feature type="binding site" evidence="13">
    <location>
        <position position="152"/>
    </location>
    <ligand>
        <name>ATP</name>
        <dbReference type="ChEBI" id="CHEBI:30616"/>
    </ligand>
</feature>
<organism evidence="15 18">
    <name type="scientific">Sulfolobus acidocaldarius</name>
    <dbReference type="NCBI Taxonomy" id="2285"/>
    <lineage>
        <taxon>Archaea</taxon>
        <taxon>Thermoproteota</taxon>
        <taxon>Thermoprotei</taxon>
        <taxon>Sulfolobales</taxon>
        <taxon>Sulfolobaceae</taxon>
        <taxon>Sulfolobus</taxon>
    </lineage>
</organism>
<sequence length="352" mass="38932">MTLVLKVDPLNPEIQKIREASEVIKRGGLVSFPTETVYGLGANAYDGNACLKIFQAKNRPPDNPLIVHIAELDQLFDVAVDINEKVLEIVQVIWPGPLTLILKKSSKIPKEVSAGLDTVAVRMPAHPIALQLIRESGVPIAAPSANLATRPSPTRAEDVLNDLNGRVDIIIDGGHTFFGVESTIVNVTSNPPTLLRPGPFTVEELRSFFPDIQVPEFARGLGEADIALAPGMKYRHYAPSKKIILIENRSLMRKVVDLLSAKYKVTVLITKELVNEFKDKDMIVLGSDENLYEVARNLFESFRLLENRDTELGVMVGFPERGVGLAIMNRARKASGFNIVQKLEDVYKYVNI</sequence>
<keyword evidence="8 12" id="KW-0548">Nucleotidyltransferase</keyword>
<dbReference type="GO" id="GO:0005737">
    <property type="term" value="C:cytoplasm"/>
    <property type="evidence" value="ECO:0007669"/>
    <property type="project" value="UniProtKB-SubCell"/>
</dbReference>
<reference evidence="17 18" key="1">
    <citation type="submission" date="2015-12" db="EMBL/GenBank/DDBJ databases">
        <title>A stable core within a dynamic pangenome in Sulfolobus acidocaldarius.</title>
        <authorList>
            <person name="Anderson R."/>
            <person name="Kouris A."/>
            <person name="Seward C."/>
            <person name="Campbell K."/>
            <person name="Whitaker R."/>
        </authorList>
    </citation>
    <scope>NUCLEOTIDE SEQUENCE [LARGE SCALE GENOMIC DNA]</scope>
    <source>
        <strain evidence="15 18">GG12-C01-09</strain>
        <strain evidence="16 17">NG05B_CO5_07</strain>
    </source>
</reference>
<evidence type="ECO:0000256" key="3">
    <source>
        <dbReference type="ARBA" id="ARBA00012584"/>
    </source>
</evidence>
<dbReference type="Pfam" id="PF01300">
    <property type="entry name" value="Sua5_yciO_yrdC"/>
    <property type="match status" value="1"/>
</dbReference>
<comment type="subcellular location">
    <subcellularLocation>
        <location evidence="1 12">Cytoplasm</location>
    </subcellularLocation>
</comment>
<feature type="binding site" evidence="13">
    <location>
        <position position="59"/>
    </location>
    <ligand>
        <name>ATP</name>
        <dbReference type="ChEBI" id="CHEBI:30616"/>
    </ligand>
</feature>
<feature type="binding site" evidence="13">
    <location>
        <position position="63"/>
    </location>
    <ligand>
        <name>ATP</name>
        <dbReference type="ChEBI" id="CHEBI:30616"/>
    </ligand>
</feature>
<keyword evidence="10 12" id="KW-0067">ATP-binding</keyword>
<evidence type="ECO:0000256" key="11">
    <source>
        <dbReference type="ARBA" id="ARBA00048366"/>
    </source>
</evidence>
<feature type="binding site" evidence="13">
    <location>
        <position position="36"/>
    </location>
    <ligand>
        <name>L-threonine</name>
        <dbReference type="ChEBI" id="CHEBI:57926"/>
    </ligand>
</feature>
<evidence type="ECO:0000256" key="8">
    <source>
        <dbReference type="ARBA" id="ARBA00022695"/>
    </source>
</evidence>
<evidence type="ECO:0000256" key="5">
    <source>
        <dbReference type="ARBA" id="ARBA00022490"/>
    </source>
</evidence>
<proteinExistence type="inferred from homology"/>
<dbReference type="InterPro" id="IPR006070">
    <property type="entry name" value="Sua5-like_dom"/>
</dbReference>
<dbReference type="GO" id="GO:0003725">
    <property type="term" value="F:double-stranded RNA binding"/>
    <property type="evidence" value="ECO:0007669"/>
    <property type="project" value="UniProtKB-UniRule"/>
</dbReference>
<feature type="binding site" evidence="13">
    <location>
        <position position="182"/>
    </location>
    <ligand>
        <name>L-threonine</name>
        <dbReference type="ChEBI" id="CHEBI:57926"/>
    </ligand>
</feature>
<dbReference type="PIRSF" id="PIRSF004930">
    <property type="entry name" value="Tln_factor_SUA5"/>
    <property type="match status" value="1"/>
</dbReference>
<evidence type="ECO:0000313" key="18">
    <source>
        <dbReference type="Proteomes" id="UP000065473"/>
    </source>
</evidence>
<evidence type="ECO:0000313" key="17">
    <source>
        <dbReference type="Proteomes" id="UP000060043"/>
    </source>
</evidence>
<keyword evidence="5 12" id="KW-0963">Cytoplasm</keyword>
<name>A0A0U3FIV4_9CREN</name>
<dbReference type="STRING" id="1435377.SUSAZ_07775"/>
<dbReference type="GO" id="GO:0061710">
    <property type="term" value="F:L-threonylcarbamoyladenylate synthase"/>
    <property type="evidence" value="ECO:0007669"/>
    <property type="project" value="UniProtKB-EC"/>
</dbReference>
<evidence type="ECO:0000256" key="7">
    <source>
        <dbReference type="ARBA" id="ARBA00022694"/>
    </source>
</evidence>
<dbReference type="SUPFAM" id="SSF55821">
    <property type="entry name" value="YrdC/RibB"/>
    <property type="match status" value="1"/>
</dbReference>
<dbReference type="GO" id="GO:0005524">
    <property type="term" value="F:ATP binding"/>
    <property type="evidence" value="ECO:0007669"/>
    <property type="project" value="UniProtKB-UniRule"/>
</dbReference>
<dbReference type="InterPro" id="IPR038385">
    <property type="entry name" value="Sua5/YwlC_C"/>
</dbReference>
<evidence type="ECO:0000256" key="12">
    <source>
        <dbReference type="PIRNR" id="PIRNR004930"/>
    </source>
</evidence>
<feature type="binding site" evidence="13">
    <location>
        <position position="237"/>
    </location>
    <ligand>
        <name>ATP</name>
        <dbReference type="ChEBI" id="CHEBI:30616"/>
    </ligand>
</feature>
<gene>
    <name evidence="15" type="ORF">ATY89_09905</name>
    <name evidence="16" type="ORF">ATZ20_01460</name>
</gene>
<comment type="similarity">
    <text evidence="2 12">Belongs to the SUA5 family.</text>
</comment>
<dbReference type="EC" id="2.7.7.87" evidence="3 12"/>
<comment type="function">
    <text evidence="12">Required for the formation of a threonylcarbamoyl group on adenosine at position 37 (t(6)A37) in tRNAs that read codons beginning with adenine.</text>
</comment>
<dbReference type="GO" id="GO:0000049">
    <property type="term" value="F:tRNA binding"/>
    <property type="evidence" value="ECO:0007669"/>
    <property type="project" value="TreeGrafter"/>
</dbReference>
<dbReference type="InterPro" id="IPR017945">
    <property type="entry name" value="DHBP_synth_RibB-like_a/b_dom"/>
</dbReference>
<dbReference type="OMA" id="YKHYAPD"/>
<feature type="binding site" evidence="13">
    <location>
        <position position="118"/>
    </location>
    <ligand>
        <name>ATP</name>
        <dbReference type="ChEBI" id="CHEBI:30616"/>
    </ligand>
</feature>
<feature type="domain" description="YrdC-like" evidence="14">
    <location>
        <begin position="14"/>
        <end position="200"/>
    </location>
</feature>
<dbReference type="Proteomes" id="UP000065473">
    <property type="component" value="Chromosome"/>
</dbReference>
<evidence type="ECO:0000256" key="2">
    <source>
        <dbReference type="ARBA" id="ARBA00007663"/>
    </source>
</evidence>
<dbReference type="NCBIfam" id="TIGR00057">
    <property type="entry name" value="L-threonylcarbamoyladenylate synthase"/>
    <property type="match status" value="1"/>
</dbReference>
<evidence type="ECO:0000256" key="10">
    <source>
        <dbReference type="ARBA" id="ARBA00022840"/>
    </source>
</evidence>
<dbReference type="GO" id="GO:0006450">
    <property type="term" value="P:regulation of translational fidelity"/>
    <property type="evidence" value="ECO:0007669"/>
    <property type="project" value="TreeGrafter"/>
</dbReference>